<name>A0ABU0G165_9BACI</name>
<accession>A0ABU0G165</accession>
<evidence type="ECO:0000313" key="1">
    <source>
        <dbReference type="EMBL" id="MDQ0415675.1"/>
    </source>
</evidence>
<gene>
    <name evidence="1" type="ORF">J2S25_003902</name>
</gene>
<proteinExistence type="predicted"/>
<protein>
    <submittedName>
        <fullName evidence="1">Uncharacterized protein</fullName>
    </submittedName>
</protein>
<evidence type="ECO:0000313" key="2">
    <source>
        <dbReference type="Proteomes" id="UP001242313"/>
    </source>
</evidence>
<dbReference type="RefSeq" id="WP_307192632.1">
    <property type="nucleotide sequence ID" value="NZ_JAUSUN010000043.1"/>
</dbReference>
<sequence length="87" mass="10076">MKYFILYVSHSQDFTQELYVKTKSMEHLLMQIERYADGNLSTSKGSIHTINVASIFAREVEPSQIPLKKNQFATINENKSYSTKDLE</sequence>
<organism evidence="1 2">
    <name type="scientific">Mesobacillus stamsii</name>
    <dbReference type="NCBI Taxonomy" id="225347"/>
    <lineage>
        <taxon>Bacteria</taxon>
        <taxon>Bacillati</taxon>
        <taxon>Bacillota</taxon>
        <taxon>Bacilli</taxon>
        <taxon>Bacillales</taxon>
        <taxon>Bacillaceae</taxon>
        <taxon>Mesobacillus</taxon>
    </lineage>
</organism>
<dbReference type="EMBL" id="JAUSUN010000043">
    <property type="protein sequence ID" value="MDQ0415675.1"/>
    <property type="molecule type" value="Genomic_DNA"/>
</dbReference>
<comment type="caution">
    <text evidence="1">The sequence shown here is derived from an EMBL/GenBank/DDBJ whole genome shotgun (WGS) entry which is preliminary data.</text>
</comment>
<dbReference type="Proteomes" id="UP001242313">
    <property type="component" value="Unassembled WGS sequence"/>
</dbReference>
<keyword evidence="2" id="KW-1185">Reference proteome</keyword>
<reference evidence="1 2" key="1">
    <citation type="submission" date="2023-07" db="EMBL/GenBank/DDBJ databases">
        <title>Genomic Encyclopedia of Type Strains, Phase IV (KMG-IV): sequencing the most valuable type-strain genomes for metagenomic binning, comparative biology and taxonomic classification.</title>
        <authorList>
            <person name="Goeker M."/>
        </authorList>
    </citation>
    <scope>NUCLEOTIDE SEQUENCE [LARGE SCALE GENOMIC DNA]</scope>
    <source>
        <strain evidence="1 2">DSM 19598</strain>
    </source>
</reference>